<proteinExistence type="predicted"/>
<sequence length="654" mass="74890">MTNDYGALYFDSLVDLELWFNEYNLKKSLSIKDQANVSREPLNNYIKTRSSSTRTSQFRGETSRPIVTVCHDMKGGYNPMEDSLVFGDYRHPTGHHYWLRWPELVDEFIYFSHHFVTIPPVGWLNYLHRFGIPVLGTLILEELDDGYSDSRIFQRDKDGDFTLVKILTNLCQLFQFEGWLLNFETRFLGGSSGVVDFVRSLQNSLKLNVKDGRLIWYDSYITKCNKALYQNEVNDYNWEFFNVSDRFFTNYSWDVENVKNTVSNVGKISMRNKIIWGIDVWGRNMKVGSGGLTSEIPAKIVSSFSSNIGLFAPAWTYENFQYDDFLNMDDEFWGKISSSAMKPASNPAESNSVPWYVGADSVSFLTVFSHGAGTFFNFNGKSISLKNWVQLSMATPMPKKSKFIRINDLDAFFGGSCVSINIPKFQTETVPIFDFNQCFKAGVVDNYRLKVRVCYKGVSRGILPFLTIKCSIVRRAKKSSQGIKVKDLTVRAPLYSAHSWEYAEAAIDIPKLSVSFNEELHIESCELAWCMETFEVTELGEEPWLIVPDDDEKSHCGADAAAIAHRKSDVTLGLFSIEIAKFDDITYQNKMKAYFTSENGILSWPNSEDAFMWIILEGGHFKGVSFVNFWPITFSEDIQLFKIQRNGKIMEMSQ</sequence>
<evidence type="ECO:0000259" key="1">
    <source>
        <dbReference type="Pfam" id="PF03644"/>
    </source>
</evidence>
<evidence type="ECO:0000313" key="3">
    <source>
        <dbReference type="Proteomes" id="UP000006790"/>
    </source>
</evidence>
<dbReference type="PANTHER" id="PTHR13246:SF1">
    <property type="entry name" value="CYTOSOLIC ENDO-BETA-N-ACETYLGLUCOSAMINIDASE"/>
    <property type="match status" value="1"/>
</dbReference>
<dbReference type="InterPro" id="IPR005201">
    <property type="entry name" value="TIM_ENGase"/>
</dbReference>
<evidence type="ECO:0000313" key="2">
    <source>
        <dbReference type="EMBL" id="AET38477.1"/>
    </source>
</evidence>
<gene>
    <name evidence="2" type="ordered locus">Ecym_2778</name>
</gene>
<feature type="domain" description="Cytosolic endo-beta-N-acetylglucosaminidase TIM barrel" evidence="1">
    <location>
        <begin position="91"/>
        <end position="375"/>
    </location>
</feature>
<dbReference type="GeneID" id="11470821"/>
<name>G8JQ14_ERECY</name>
<dbReference type="InterPro" id="IPR032979">
    <property type="entry name" value="ENGase"/>
</dbReference>
<dbReference type="Pfam" id="PF03644">
    <property type="entry name" value="Glyco_hydro_85"/>
    <property type="match status" value="1"/>
</dbReference>
<dbReference type="GO" id="GO:0033925">
    <property type="term" value="F:mannosyl-glycoprotein endo-beta-N-acetylglucosaminidase activity"/>
    <property type="evidence" value="ECO:0007669"/>
    <property type="project" value="UniProtKB-EC"/>
</dbReference>
<reference evidence="3" key="1">
    <citation type="journal article" date="2012" name="G3 (Bethesda)">
        <title>Pichia sorbitophila, an interspecies yeast hybrid reveals early steps of genome resolution following polyploidization.</title>
        <authorList>
            <person name="Leh Louis V."/>
            <person name="Despons L."/>
            <person name="Friedrich A."/>
            <person name="Martin T."/>
            <person name="Durrens P."/>
            <person name="Casaregola S."/>
            <person name="Neuveglise C."/>
            <person name="Fairhead C."/>
            <person name="Marck C."/>
            <person name="Cruz J.A."/>
            <person name="Straub M.L."/>
            <person name="Kugler V."/>
            <person name="Sacerdot C."/>
            <person name="Uzunov Z."/>
            <person name="Thierry A."/>
            <person name="Weiss S."/>
            <person name="Bleykasten C."/>
            <person name="De Montigny J."/>
            <person name="Jacques N."/>
            <person name="Jung P."/>
            <person name="Lemaire M."/>
            <person name="Mallet S."/>
            <person name="Morel G."/>
            <person name="Richard G.F."/>
            <person name="Sarkar A."/>
            <person name="Savel G."/>
            <person name="Schacherer J."/>
            <person name="Seret M.L."/>
            <person name="Talla E."/>
            <person name="Samson G."/>
            <person name="Jubin C."/>
            <person name="Poulain J."/>
            <person name="Vacherie B."/>
            <person name="Barbe V."/>
            <person name="Pelletier E."/>
            <person name="Sherman D.J."/>
            <person name="Westhof E."/>
            <person name="Weissenbach J."/>
            <person name="Baret P.V."/>
            <person name="Wincker P."/>
            <person name="Gaillardin C."/>
            <person name="Dujon B."/>
            <person name="Souciet J.L."/>
        </authorList>
    </citation>
    <scope>NUCLEOTIDE SEQUENCE [LARGE SCALE GENOMIC DNA]</scope>
    <source>
        <strain evidence="3">CBS 270.75 / DBVPG 7215 / KCTC 17166 / NRRL Y-17582</strain>
    </source>
</reference>
<dbReference type="PANTHER" id="PTHR13246">
    <property type="entry name" value="ENDO BETA N-ACETYLGLUCOSAMINIDASE"/>
    <property type="match status" value="1"/>
</dbReference>
<dbReference type="InParanoid" id="G8JQ14"/>
<protein>
    <recommendedName>
        <fullName evidence="1">Cytosolic endo-beta-N-acetylglucosaminidase TIM barrel domain-containing protein</fullName>
    </recommendedName>
</protein>
<accession>G8JQ14</accession>
<dbReference type="OrthoDB" id="284473at2759"/>
<dbReference type="HOGENOM" id="CLU_026164_0_0_1"/>
<keyword evidence="3" id="KW-1185">Reference proteome</keyword>
<dbReference type="Gene3D" id="2.60.120.260">
    <property type="entry name" value="Galactose-binding domain-like"/>
    <property type="match status" value="1"/>
</dbReference>
<dbReference type="EMBL" id="CP002498">
    <property type="protein sequence ID" value="AET38477.1"/>
    <property type="molecule type" value="Genomic_DNA"/>
</dbReference>
<dbReference type="STRING" id="931890.G8JQ14"/>
<dbReference type="KEGG" id="erc:Ecym_2778"/>
<dbReference type="RefSeq" id="XP_003645294.1">
    <property type="nucleotide sequence ID" value="XM_003645246.1"/>
</dbReference>
<dbReference type="GO" id="GO:0005829">
    <property type="term" value="C:cytosol"/>
    <property type="evidence" value="ECO:0007669"/>
    <property type="project" value="UniProtKB-SubCell"/>
</dbReference>
<organism evidence="2 3">
    <name type="scientific">Eremothecium cymbalariae (strain CBS 270.75 / DBVPG 7215 / KCTC 17166 / NRRL Y-17582)</name>
    <name type="common">Yeast</name>
    <dbReference type="NCBI Taxonomy" id="931890"/>
    <lineage>
        <taxon>Eukaryota</taxon>
        <taxon>Fungi</taxon>
        <taxon>Dikarya</taxon>
        <taxon>Ascomycota</taxon>
        <taxon>Saccharomycotina</taxon>
        <taxon>Saccharomycetes</taxon>
        <taxon>Saccharomycetales</taxon>
        <taxon>Saccharomycetaceae</taxon>
        <taxon>Eremothecium</taxon>
    </lineage>
</organism>
<dbReference type="Gene3D" id="3.20.20.80">
    <property type="entry name" value="Glycosidases"/>
    <property type="match status" value="1"/>
</dbReference>
<dbReference type="Proteomes" id="UP000006790">
    <property type="component" value="Chromosome 2"/>
</dbReference>
<dbReference type="AlphaFoldDB" id="G8JQ14"/>
<dbReference type="eggNOG" id="KOG2331">
    <property type="taxonomic scope" value="Eukaryota"/>
</dbReference>
<dbReference type="OMA" id="SWINVCH"/>